<sequence length="55" mass="6240">MKTVTTTNQIELFNTFKPLNLTFIKTKFTFVDLFAGIGGFRIPLEELESATLRVS</sequence>
<dbReference type="GO" id="GO:0008168">
    <property type="term" value="F:methyltransferase activity"/>
    <property type="evidence" value="ECO:0007669"/>
    <property type="project" value="UniProtKB-KW"/>
</dbReference>
<keyword evidence="1" id="KW-0489">Methyltransferase</keyword>
<dbReference type="EMBL" id="JAMZMM010000227">
    <property type="protein sequence ID" value="MCP2730658.1"/>
    <property type="molecule type" value="Genomic_DNA"/>
</dbReference>
<proteinExistence type="predicted"/>
<accession>A0AAE3GVI5</accession>
<protein>
    <submittedName>
        <fullName evidence="1">DNA cytosine methyltransferase</fullName>
    </submittedName>
</protein>
<evidence type="ECO:0000313" key="1">
    <source>
        <dbReference type="EMBL" id="MCP2730658.1"/>
    </source>
</evidence>
<gene>
    <name evidence="1" type="ORF">NJ959_19700</name>
</gene>
<organism evidence="1 2">
    <name type="scientific">Limnofasciculus baicalensis BBK-W-15</name>
    <dbReference type="NCBI Taxonomy" id="2699891"/>
    <lineage>
        <taxon>Bacteria</taxon>
        <taxon>Bacillati</taxon>
        <taxon>Cyanobacteriota</taxon>
        <taxon>Cyanophyceae</taxon>
        <taxon>Coleofasciculales</taxon>
        <taxon>Coleofasciculaceae</taxon>
        <taxon>Limnofasciculus</taxon>
        <taxon>Limnofasciculus baicalensis</taxon>
    </lineage>
</organism>
<evidence type="ECO:0000313" key="2">
    <source>
        <dbReference type="Proteomes" id="UP001204953"/>
    </source>
</evidence>
<comment type="caution">
    <text evidence="1">The sequence shown here is derived from an EMBL/GenBank/DDBJ whole genome shotgun (WGS) entry which is preliminary data.</text>
</comment>
<dbReference type="AlphaFoldDB" id="A0AAE3GVI5"/>
<keyword evidence="2" id="KW-1185">Reference proteome</keyword>
<dbReference type="RefSeq" id="WP_254013413.1">
    <property type="nucleotide sequence ID" value="NZ_JAMZMM010000227.1"/>
</dbReference>
<keyword evidence="1" id="KW-0808">Transferase</keyword>
<name>A0AAE3GVI5_9CYAN</name>
<dbReference type="Proteomes" id="UP001204953">
    <property type="component" value="Unassembled WGS sequence"/>
</dbReference>
<reference evidence="1" key="1">
    <citation type="submission" date="2022-06" db="EMBL/GenBank/DDBJ databases">
        <title>New cyanobacteria of genus Symplocastrum in benthos of Lake Baikal.</title>
        <authorList>
            <person name="Sorokovikova E."/>
            <person name="Tikhonova I."/>
            <person name="Krasnopeev A."/>
            <person name="Evseev P."/>
            <person name="Gladkikh A."/>
            <person name="Belykh O."/>
        </authorList>
    </citation>
    <scope>NUCLEOTIDE SEQUENCE</scope>
    <source>
        <strain evidence="1">BBK-W-15</strain>
    </source>
</reference>
<dbReference type="GO" id="GO:0032259">
    <property type="term" value="P:methylation"/>
    <property type="evidence" value="ECO:0007669"/>
    <property type="project" value="UniProtKB-KW"/>
</dbReference>